<reference evidence="1 2" key="1">
    <citation type="submission" date="2014-11" db="EMBL/GenBank/DDBJ databases">
        <authorList>
            <person name="Wibberg Daniel"/>
        </authorList>
    </citation>
    <scope>NUCLEOTIDE SEQUENCE [LARGE SCALE GENOMIC DNA]</scope>
    <source>
        <strain evidence="1">Rhizoctonia solani AG1-IB 7/3/14</strain>
    </source>
</reference>
<protein>
    <submittedName>
        <fullName evidence="1">Uncharacterized protein</fullName>
    </submittedName>
</protein>
<evidence type="ECO:0000313" key="1">
    <source>
        <dbReference type="EMBL" id="CEL55028.1"/>
    </source>
</evidence>
<gene>
    <name evidence="1" type="ORF">RSOLAG1IB_11840</name>
</gene>
<keyword evidence="2" id="KW-1185">Reference proteome</keyword>
<evidence type="ECO:0000313" key="2">
    <source>
        <dbReference type="Proteomes" id="UP000059188"/>
    </source>
</evidence>
<accession>A0A0B7FFQ8</accession>
<dbReference type="Proteomes" id="UP000059188">
    <property type="component" value="Unassembled WGS sequence"/>
</dbReference>
<dbReference type="AlphaFoldDB" id="A0A0B7FFQ8"/>
<dbReference type="EMBL" id="LN679295">
    <property type="protein sequence ID" value="CEL55028.1"/>
    <property type="molecule type" value="Genomic_DNA"/>
</dbReference>
<name>A0A0B7FFQ8_THACB</name>
<sequence length="348" mass="39409">MDAPDDLNLEDVELVAEAEEERRYSFDRLLDNELLDNVVIPGYGLLDDDRIIFDEAEVVEDEDIYDEDLGLPEDDDQQFDDALPIFEYPQDDDELPLQDDNPGHEDGPDTYYAAFQEPALIRNAYIDILIQKTRYGSTHQALKHQLRAMHRALSNRPEICAEDFANMAQTIGTVERRLGVNINGMITTFTLCPTCNRRYTPDYIAEAVVNTCLNPGCDGVLFNVRRLASGSLRRVSNLTFPFASPIVWLQHLLSLAGTAELLQTWRTEENDRDGPLGPIASDLWMENIDMNKPLGDISDGWGWRSTEAGLSRFYDPNTGEVTDRRTIAEPIRFVSLPFGLSLSLNTDW</sequence>
<proteinExistence type="predicted"/>
<organism evidence="1 2">
    <name type="scientific">Thanatephorus cucumeris (strain AG1-IB / isolate 7/3/14)</name>
    <name type="common">Lettuce bottom rot fungus</name>
    <name type="synonym">Rhizoctonia solani</name>
    <dbReference type="NCBI Taxonomy" id="1108050"/>
    <lineage>
        <taxon>Eukaryota</taxon>
        <taxon>Fungi</taxon>
        <taxon>Dikarya</taxon>
        <taxon>Basidiomycota</taxon>
        <taxon>Agaricomycotina</taxon>
        <taxon>Agaricomycetes</taxon>
        <taxon>Cantharellales</taxon>
        <taxon>Ceratobasidiaceae</taxon>
        <taxon>Rhizoctonia</taxon>
        <taxon>Rhizoctonia solani AG-1</taxon>
    </lineage>
</organism>
<dbReference type="OrthoDB" id="3248986at2759"/>